<dbReference type="PROSITE" id="PS50110">
    <property type="entry name" value="RESPONSE_REGULATORY"/>
    <property type="match status" value="1"/>
</dbReference>
<dbReference type="Pfam" id="PF00072">
    <property type="entry name" value="Response_reg"/>
    <property type="match status" value="1"/>
</dbReference>
<dbReference type="InterPro" id="IPR050595">
    <property type="entry name" value="Bact_response_regulator"/>
</dbReference>
<evidence type="ECO:0000256" key="1">
    <source>
        <dbReference type="ARBA" id="ARBA00022553"/>
    </source>
</evidence>
<protein>
    <submittedName>
        <fullName evidence="7">Response regulator</fullName>
    </submittedName>
</protein>
<sequence>MTNIRTLHVDDEPDIREVVEISLSLDPAFLHRSCESGADALAAAEEWGPDIILLDVMMPVMDGPATLRRLQQNPETAGIPVVFMTARAQSREIDHFRALGAVGVIAKPFDPMTLAATVRSFLQPPTCHPLKDRRAGFLCRVQRDLALLLEGRDALKAGAATPHMLDQIRHIANGLSGAGGIYGYVELSNAAAALEDAAIAEIAGDGSDATLSSTLDELIVRAGAGDLEAAGVRRHQGHAPGAGTRTPGGRIDIPTAT</sequence>
<dbReference type="CDD" id="cd17552">
    <property type="entry name" value="REC_RR468-like"/>
    <property type="match status" value="1"/>
</dbReference>
<dbReference type="SUPFAM" id="SSF47226">
    <property type="entry name" value="Histidine-containing phosphotransfer domain, HPT domain"/>
    <property type="match status" value="1"/>
</dbReference>
<dbReference type="RefSeq" id="WP_231327426.1">
    <property type="nucleotide sequence ID" value="NZ_CP088156.1"/>
</dbReference>
<keyword evidence="8" id="KW-1185">Reference proteome</keyword>
<proteinExistence type="predicted"/>
<evidence type="ECO:0000313" key="7">
    <source>
        <dbReference type="EMBL" id="UFZ07977.1"/>
    </source>
</evidence>
<dbReference type="Proteomes" id="UP001431010">
    <property type="component" value="Chromosome"/>
</dbReference>
<feature type="modified residue" description="4-aspartylphosphate" evidence="4">
    <location>
        <position position="55"/>
    </location>
</feature>
<feature type="domain" description="Response regulatory" evidence="6">
    <location>
        <begin position="5"/>
        <end position="122"/>
    </location>
</feature>
<name>A0ABY3RM87_9BRAD</name>
<evidence type="ECO:0000313" key="8">
    <source>
        <dbReference type="Proteomes" id="UP001431010"/>
    </source>
</evidence>
<reference evidence="7" key="1">
    <citation type="journal article" date="2024" name="Antonie Van Leeuwenhoek">
        <title>Bradyrhizobium ontarionense sp. nov., a novel bacterial symbiont isolated from Aeschynomene indica (Indian jointvetch), harbours photosynthesis, nitrogen fixation and nitrous oxide (N2O) reductase genes.</title>
        <authorList>
            <person name="Bromfield E.S.P."/>
            <person name="Cloutier S."/>
        </authorList>
    </citation>
    <scope>NUCLEOTIDE SEQUENCE</scope>
    <source>
        <strain evidence="7">A19</strain>
    </source>
</reference>
<evidence type="ECO:0000256" key="4">
    <source>
        <dbReference type="PROSITE-ProRule" id="PRU00169"/>
    </source>
</evidence>
<evidence type="ECO:0000256" key="2">
    <source>
        <dbReference type="ARBA" id="ARBA00023015"/>
    </source>
</evidence>
<dbReference type="PANTHER" id="PTHR44591">
    <property type="entry name" value="STRESS RESPONSE REGULATOR PROTEIN 1"/>
    <property type="match status" value="1"/>
</dbReference>
<dbReference type="InterPro" id="IPR011006">
    <property type="entry name" value="CheY-like_superfamily"/>
</dbReference>
<keyword evidence="2" id="KW-0805">Transcription regulation</keyword>
<gene>
    <name evidence="7" type="ORF">LQG66_17470</name>
</gene>
<dbReference type="Gene3D" id="3.40.50.2300">
    <property type="match status" value="1"/>
</dbReference>
<dbReference type="InterPro" id="IPR036641">
    <property type="entry name" value="HPT_dom_sf"/>
</dbReference>
<dbReference type="EMBL" id="CP088156">
    <property type="protein sequence ID" value="UFZ07977.1"/>
    <property type="molecule type" value="Genomic_DNA"/>
</dbReference>
<feature type="region of interest" description="Disordered" evidence="5">
    <location>
        <begin position="234"/>
        <end position="257"/>
    </location>
</feature>
<dbReference type="SMART" id="SM00448">
    <property type="entry name" value="REC"/>
    <property type="match status" value="1"/>
</dbReference>
<organism evidence="7 8">
    <name type="scientific">Bradyrhizobium ontarionense</name>
    <dbReference type="NCBI Taxonomy" id="2898149"/>
    <lineage>
        <taxon>Bacteria</taxon>
        <taxon>Pseudomonadati</taxon>
        <taxon>Pseudomonadota</taxon>
        <taxon>Alphaproteobacteria</taxon>
        <taxon>Hyphomicrobiales</taxon>
        <taxon>Nitrobacteraceae</taxon>
        <taxon>Bradyrhizobium</taxon>
    </lineage>
</organism>
<accession>A0ABY3RM87</accession>
<evidence type="ECO:0000256" key="3">
    <source>
        <dbReference type="ARBA" id="ARBA00023163"/>
    </source>
</evidence>
<keyword evidence="1 4" id="KW-0597">Phosphoprotein</keyword>
<keyword evidence="3" id="KW-0804">Transcription</keyword>
<dbReference type="SUPFAM" id="SSF52172">
    <property type="entry name" value="CheY-like"/>
    <property type="match status" value="1"/>
</dbReference>
<evidence type="ECO:0000259" key="6">
    <source>
        <dbReference type="PROSITE" id="PS50110"/>
    </source>
</evidence>
<dbReference type="InterPro" id="IPR001789">
    <property type="entry name" value="Sig_transdc_resp-reg_receiver"/>
</dbReference>
<evidence type="ECO:0000256" key="5">
    <source>
        <dbReference type="SAM" id="MobiDB-lite"/>
    </source>
</evidence>
<dbReference type="PANTHER" id="PTHR44591:SF3">
    <property type="entry name" value="RESPONSE REGULATORY DOMAIN-CONTAINING PROTEIN"/>
    <property type="match status" value="1"/>
</dbReference>